<keyword evidence="5" id="KW-0411">Iron-sulfur</keyword>
<accession>A0A832LWA6</accession>
<dbReference type="SUPFAM" id="SSF47781">
    <property type="entry name" value="RuvA domain 2-like"/>
    <property type="match status" value="1"/>
</dbReference>
<dbReference type="Gene3D" id="3.20.20.70">
    <property type="entry name" value="Aldolase class I"/>
    <property type="match status" value="1"/>
</dbReference>
<dbReference type="PANTHER" id="PTHR21180">
    <property type="entry name" value="ENDONUCLEASE/EXONUCLEASE/PHOSPHATASE FAMILY DOMAIN-CONTAINING PROTEIN 1"/>
    <property type="match status" value="1"/>
</dbReference>
<evidence type="ECO:0000256" key="5">
    <source>
        <dbReference type="ARBA" id="ARBA00023014"/>
    </source>
</evidence>
<dbReference type="Pfam" id="PF14520">
    <property type="entry name" value="HHH_5"/>
    <property type="match status" value="1"/>
</dbReference>
<dbReference type="GO" id="GO:0051536">
    <property type="term" value="F:iron-sulfur cluster binding"/>
    <property type="evidence" value="ECO:0007669"/>
    <property type="project" value="UniProtKB-KW"/>
</dbReference>
<dbReference type="EMBL" id="DSZU01000090">
    <property type="protein sequence ID" value="HGV55472.1"/>
    <property type="molecule type" value="Genomic_DNA"/>
</dbReference>
<evidence type="ECO:0000256" key="4">
    <source>
        <dbReference type="ARBA" id="ARBA00023004"/>
    </source>
</evidence>
<dbReference type="GO" id="GO:0003824">
    <property type="term" value="F:catalytic activity"/>
    <property type="evidence" value="ECO:0007669"/>
    <property type="project" value="InterPro"/>
</dbReference>
<comment type="caution">
    <text evidence="7">The sequence shown here is derived from an EMBL/GenBank/DDBJ whole genome shotgun (WGS) entry which is preliminary data.</text>
</comment>
<dbReference type="SFLD" id="SFLDS00029">
    <property type="entry name" value="Radical_SAM"/>
    <property type="match status" value="1"/>
</dbReference>
<keyword evidence="4" id="KW-0408">Iron</keyword>
<dbReference type="NCBIfam" id="TIGR03916">
    <property type="entry name" value="rSAM_link_UDG"/>
    <property type="match status" value="1"/>
</dbReference>
<reference evidence="7" key="1">
    <citation type="journal article" date="2020" name="mSystems">
        <title>Genome- and Community-Level Interaction Insights into Carbon Utilization and Element Cycling Functions of Hydrothermarchaeota in Hydrothermal Sediment.</title>
        <authorList>
            <person name="Zhou Z."/>
            <person name="Liu Y."/>
            <person name="Xu W."/>
            <person name="Pan J."/>
            <person name="Luo Z.H."/>
            <person name="Li M."/>
        </authorList>
    </citation>
    <scope>NUCLEOTIDE SEQUENCE [LARGE SCALE GENOMIC DNA]</scope>
    <source>
        <strain evidence="7">SpSt-605</strain>
    </source>
</reference>
<dbReference type="CDD" id="cd01335">
    <property type="entry name" value="Radical_SAM"/>
    <property type="match status" value="1"/>
</dbReference>
<dbReference type="Pfam" id="PF04055">
    <property type="entry name" value="Radical_SAM"/>
    <property type="match status" value="1"/>
</dbReference>
<dbReference type="InterPro" id="IPR007197">
    <property type="entry name" value="rSAM"/>
</dbReference>
<dbReference type="InterPro" id="IPR013785">
    <property type="entry name" value="Aldolase_TIM"/>
</dbReference>
<evidence type="ECO:0000313" key="7">
    <source>
        <dbReference type="EMBL" id="HGV55472.1"/>
    </source>
</evidence>
<dbReference type="PROSITE" id="PS51918">
    <property type="entry name" value="RADICAL_SAM"/>
    <property type="match status" value="1"/>
</dbReference>
<proteinExistence type="predicted"/>
<dbReference type="InterPro" id="IPR051675">
    <property type="entry name" value="Endo/Exo/Phosphatase_dom_1"/>
</dbReference>
<keyword evidence="2" id="KW-0949">S-adenosyl-L-methionine</keyword>
<dbReference type="SFLD" id="SFLDG01102">
    <property type="entry name" value="Uncharacterised_Radical_SAM_Su"/>
    <property type="match status" value="1"/>
</dbReference>
<name>A0A832LWA6_9BACT</name>
<feature type="domain" description="Radical SAM core" evidence="6">
    <location>
        <begin position="54"/>
        <end position="280"/>
    </location>
</feature>
<dbReference type="PANTHER" id="PTHR21180:SF9">
    <property type="entry name" value="TYPE II SECRETION SYSTEM PROTEIN K"/>
    <property type="match status" value="1"/>
</dbReference>
<evidence type="ECO:0000256" key="3">
    <source>
        <dbReference type="ARBA" id="ARBA00022723"/>
    </source>
</evidence>
<dbReference type="Gene3D" id="1.10.150.320">
    <property type="entry name" value="Photosystem II 12 kDa extrinsic protein"/>
    <property type="match status" value="1"/>
</dbReference>
<sequence>MPNILVNTSKKALEVLTLSARYDNSCSSSGGRRETHPFGIGNSHLGGICHTWSADGRCVSLLKILQTNLCRNNCKYCLCRRDNDLPRALLSPEELAELTLEFYRRNYIEGLFLSSGIYKDPDYTMELMLQTVRILRKRYYFNGYIHLKLIPGASRELVEEAFSLADRVSSNLELPTEESLRRLAPEKSLGMLMKPLEIVREIYEEKLRKAPASTQIIIGASPESDKTILSLASELYQKKIVRRVYYSAYIPVNKDKDLPAIKEPPFLREHRLYQADWLLRFYGFKLEELFGEEENLPLEMDPKLSWALRNLDFFPVELTRASFEELIRVPGIGPISAKKIIQARRFGELSEETLKKLRISLKRAKYFVTLRGKLLYRANRRTERAFLNKQLALFEDKGKESFALTGSLWKASSMTEPLWDF</sequence>
<dbReference type="SUPFAM" id="SSF102114">
    <property type="entry name" value="Radical SAM enzymes"/>
    <property type="match status" value="1"/>
</dbReference>
<comment type="cofactor">
    <cofactor evidence="1">
        <name>[4Fe-4S] cluster</name>
        <dbReference type="ChEBI" id="CHEBI:49883"/>
    </cofactor>
</comment>
<dbReference type="InterPro" id="IPR010994">
    <property type="entry name" value="RuvA_2-like"/>
</dbReference>
<keyword evidence="3" id="KW-0479">Metal-binding</keyword>
<evidence type="ECO:0000256" key="2">
    <source>
        <dbReference type="ARBA" id="ARBA00022691"/>
    </source>
</evidence>
<dbReference type="InterPro" id="IPR058240">
    <property type="entry name" value="rSAM_sf"/>
</dbReference>
<evidence type="ECO:0000256" key="1">
    <source>
        <dbReference type="ARBA" id="ARBA00001966"/>
    </source>
</evidence>
<dbReference type="AlphaFoldDB" id="A0A832LWA6"/>
<gene>
    <name evidence="7" type="ORF">ENT73_05230</name>
</gene>
<organism evidence="7">
    <name type="scientific">Caldimicrobium thiodismutans</name>
    <dbReference type="NCBI Taxonomy" id="1653476"/>
    <lineage>
        <taxon>Bacteria</taxon>
        <taxon>Pseudomonadati</taxon>
        <taxon>Thermodesulfobacteriota</taxon>
        <taxon>Thermodesulfobacteria</taxon>
        <taxon>Thermodesulfobacteriales</taxon>
        <taxon>Thermodesulfobacteriaceae</taxon>
        <taxon>Caldimicrobium</taxon>
    </lineage>
</organism>
<evidence type="ECO:0000259" key="6">
    <source>
        <dbReference type="PROSITE" id="PS51918"/>
    </source>
</evidence>
<dbReference type="InterPro" id="IPR023874">
    <property type="entry name" value="DNA_rSAM_put"/>
</dbReference>
<protein>
    <submittedName>
        <fullName evidence="7">Putative DNA modification/repair radical SAM protein</fullName>
    </submittedName>
</protein>
<dbReference type="GO" id="GO:0046872">
    <property type="term" value="F:metal ion binding"/>
    <property type="evidence" value="ECO:0007669"/>
    <property type="project" value="UniProtKB-KW"/>
</dbReference>